<keyword evidence="2 3" id="KW-0812">Transmembrane</keyword>
<feature type="transmembrane region" description="Helical" evidence="2">
    <location>
        <begin position="95"/>
        <end position="116"/>
    </location>
</feature>
<sequence>MIITELFPRALPKLTTTSTTTTSSSSSSSSSSSTLSTSTSTSRSGTSTSTSASTSLSSSSSTASTASTTPTISPPSSNDNPFVFHSQNAPREGTVFIATGFTILIILIMLIIWWIISISLRSYNCKTNYNNSHDISSTPPKYIGISKENDNDDFEKTNVNKKSESQSLLMNQSDVSISPSPLFVSPTVAITKIHNDSKNNPFNRLSLIDIDSVESQRQQQVSNRVSLLSPLQSPNNEKYYSFQTQLRLQKPPQIINDRKKIPSMYLEDLLENI</sequence>
<name>A0A1X7R4K6_9SACH</name>
<dbReference type="GO" id="GO:0000324">
    <property type="term" value="C:fungal-type vacuole"/>
    <property type="evidence" value="ECO:0007669"/>
    <property type="project" value="TreeGrafter"/>
</dbReference>
<keyword evidence="2" id="KW-0472">Membrane</keyword>
<dbReference type="Proteomes" id="UP000196158">
    <property type="component" value="Unassembled WGS sequence"/>
</dbReference>
<feature type="region of interest" description="Disordered" evidence="1">
    <location>
        <begin position="14"/>
        <end position="85"/>
    </location>
</feature>
<organism evidence="3 4">
    <name type="scientific">Maudiozyma saulgeensis</name>
    <dbReference type="NCBI Taxonomy" id="1789683"/>
    <lineage>
        <taxon>Eukaryota</taxon>
        <taxon>Fungi</taxon>
        <taxon>Dikarya</taxon>
        <taxon>Ascomycota</taxon>
        <taxon>Saccharomycotina</taxon>
        <taxon>Saccharomycetes</taxon>
        <taxon>Saccharomycetales</taxon>
        <taxon>Saccharomycetaceae</taxon>
        <taxon>Maudiozyma</taxon>
    </lineage>
</organism>
<dbReference type="PANTHER" id="PTHR36089:SF1">
    <property type="entry name" value="CHITIN SYNTHASE 3 COMPLEX PROTEIN CSI2-RELATED"/>
    <property type="match status" value="1"/>
</dbReference>
<keyword evidence="4" id="KW-1185">Reference proteome</keyword>
<evidence type="ECO:0000313" key="4">
    <source>
        <dbReference type="Proteomes" id="UP000196158"/>
    </source>
</evidence>
<proteinExistence type="predicted"/>
<evidence type="ECO:0000256" key="1">
    <source>
        <dbReference type="SAM" id="MobiDB-lite"/>
    </source>
</evidence>
<dbReference type="InterPro" id="IPR051009">
    <property type="entry name" value="PRM"/>
</dbReference>
<evidence type="ECO:0000256" key="2">
    <source>
        <dbReference type="SAM" id="Phobius"/>
    </source>
</evidence>
<accession>A0A1X7R4K6</accession>
<gene>
    <name evidence="3" type="ORF">KASA_0N05775G</name>
</gene>
<dbReference type="OrthoDB" id="4070462at2759"/>
<protein>
    <submittedName>
        <fullName evidence="3">Similar to Saccharomyces cerevisiae YIL117C PRM5 Pheromone-regulated protein, predicted to have 1 transmembrane segment</fullName>
    </submittedName>
</protein>
<reference evidence="3 4" key="1">
    <citation type="submission" date="2017-04" db="EMBL/GenBank/DDBJ databases">
        <authorList>
            <person name="Afonso C.L."/>
            <person name="Miller P.J."/>
            <person name="Scott M.A."/>
            <person name="Spackman E."/>
            <person name="Goraichik I."/>
            <person name="Dimitrov K.M."/>
            <person name="Suarez D.L."/>
            <person name="Swayne D.E."/>
        </authorList>
    </citation>
    <scope>NUCLEOTIDE SEQUENCE [LARGE SCALE GENOMIC DNA]</scope>
</reference>
<dbReference type="AlphaFoldDB" id="A0A1X7R4K6"/>
<keyword evidence="2" id="KW-1133">Transmembrane helix</keyword>
<dbReference type="PANTHER" id="PTHR36089">
    <property type="entry name" value="CHITIN SYNTHASE 3 COMPLEX PROTEIN CSI2-RELATED"/>
    <property type="match status" value="1"/>
</dbReference>
<dbReference type="GO" id="GO:0005935">
    <property type="term" value="C:cellular bud neck"/>
    <property type="evidence" value="ECO:0007669"/>
    <property type="project" value="TreeGrafter"/>
</dbReference>
<dbReference type="EMBL" id="FXLY01000005">
    <property type="protein sequence ID" value="SMN20575.1"/>
    <property type="molecule type" value="Genomic_DNA"/>
</dbReference>
<feature type="compositionally biased region" description="Low complexity" evidence="1">
    <location>
        <begin position="14"/>
        <end position="77"/>
    </location>
</feature>
<evidence type="ECO:0000313" key="3">
    <source>
        <dbReference type="EMBL" id="SMN20575.1"/>
    </source>
</evidence>